<protein>
    <submittedName>
        <fullName evidence="1">Uncharacterized protein</fullName>
    </submittedName>
</protein>
<dbReference type="RefSeq" id="WP_368655205.1">
    <property type="nucleotide sequence ID" value="NZ_CP162599.1"/>
</dbReference>
<dbReference type="AlphaFoldDB" id="A0AB39HVX3"/>
<accession>A0AB39HVX3</accession>
<gene>
    <name evidence="1" type="ORF">AB4Y30_08880</name>
</gene>
<name>A0AB39HVX3_9BACI</name>
<proteinExistence type="predicted"/>
<reference evidence="1" key="1">
    <citation type="submission" date="2024-07" db="EMBL/GenBank/DDBJ databases">
        <title>Halotolerant mesophilic bacterium Ornithinibacillus sp. 4-3, sp. nov., isolated from soil.</title>
        <authorList>
            <person name="Sidarenka A.V."/>
            <person name="Guliayeva D.E."/>
            <person name="Leanovich S.I."/>
            <person name="Hileuskaya K.S."/>
            <person name="Akhremchuk A.E."/>
            <person name="Sikolenko M.A."/>
            <person name="Valentovich L.N."/>
        </authorList>
    </citation>
    <scope>NUCLEOTIDE SEQUENCE</scope>
    <source>
        <strain evidence="1">4-3</strain>
    </source>
</reference>
<sequence>MLAYARGKKLGTRRNFNNKVPNNNAVGFYHETYQIQK</sequence>
<dbReference type="EMBL" id="CP162599">
    <property type="protein sequence ID" value="XDK34535.1"/>
    <property type="molecule type" value="Genomic_DNA"/>
</dbReference>
<evidence type="ECO:0000313" key="1">
    <source>
        <dbReference type="EMBL" id="XDK34535.1"/>
    </source>
</evidence>
<organism evidence="1">
    <name type="scientific">Ornithinibacillus sp. 4-3</name>
    <dbReference type="NCBI Taxonomy" id="3231488"/>
    <lineage>
        <taxon>Bacteria</taxon>
        <taxon>Bacillati</taxon>
        <taxon>Bacillota</taxon>
        <taxon>Bacilli</taxon>
        <taxon>Bacillales</taxon>
        <taxon>Bacillaceae</taxon>
        <taxon>Ornithinibacillus</taxon>
    </lineage>
</organism>